<feature type="binding site" evidence="10">
    <location>
        <position position="177"/>
    </location>
    <ligand>
        <name>Zn(2+)</name>
        <dbReference type="ChEBI" id="CHEBI:29105"/>
        <note>catalytic</note>
    </ligand>
</feature>
<dbReference type="InterPro" id="IPR024079">
    <property type="entry name" value="MetalloPept_cat_dom_sf"/>
</dbReference>
<protein>
    <recommendedName>
        <fullName evidence="11">Metalloendopeptidase</fullName>
        <ecNumber evidence="11">3.4.24.-</ecNumber>
    </recommendedName>
</protein>
<feature type="domain" description="Peptidase M12A" evidence="13">
    <location>
        <begin position="83"/>
        <end position="279"/>
    </location>
</feature>
<feature type="active site" evidence="10">
    <location>
        <position position="178"/>
    </location>
</feature>
<sequence>MKFFGLYYLTYLLILQMLVFTMGRKRQVPPEPTYKGHFQDEGKPNEVADQVAHWSPEDKLNVWEMSGLFEGDIMMPDNTDFRNVVLDGNKYWPEATVPYYIEKEDFTSDELDTIKEAIDEYHENTCIKFRPYKKGDSDYIVVRGNSSGCWSYVGRYGGGQVVNLQTPGCVHRGIVAHELLHALGFYHQQSAYNRDDYIKIHYENIKTGREHNFKKYNATTVTDFDIGYDYESIMHYSAYAFSKNGEPTIEPLDKMAKIGQRKGLSKKDIKKLETLYHCKSYDDYWDYE</sequence>
<keyword evidence="1 10" id="KW-0645">Protease</keyword>
<keyword evidence="6 10" id="KW-0482">Metalloprotease</keyword>
<dbReference type="GO" id="GO:0008270">
    <property type="term" value="F:zinc ion binding"/>
    <property type="evidence" value="ECO:0007669"/>
    <property type="project" value="UniProtKB-UniRule"/>
</dbReference>
<evidence type="ECO:0000256" key="11">
    <source>
        <dbReference type="RuleBase" id="RU361183"/>
    </source>
</evidence>
<keyword evidence="4 10" id="KW-0378">Hydrolase</keyword>
<reference evidence="14 15" key="1">
    <citation type="submission" date="2024-03" db="EMBL/GenBank/DDBJ databases">
        <title>The genome assembly and annotation of the cricket Gryllus longicercus Weissman &amp; Gray.</title>
        <authorList>
            <person name="Szrajer S."/>
            <person name="Gray D."/>
            <person name="Ylla G."/>
        </authorList>
    </citation>
    <scope>NUCLEOTIDE SEQUENCE [LARGE SCALE GENOMIC DNA]</scope>
    <source>
        <strain evidence="14">DAG 2021-001</strain>
        <tissue evidence="14">Whole body minus gut</tissue>
    </source>
</reference>
<keyword evidence="5 10" id="KW-0862">Zinc</keyword>
<accession>A0AAN9ZG88</accession>
<evidence type="ECO:0000256" key="5">
    <source>
        <dbReference type="ARBA" id="ARBA00022833"/>
    </source>
</evidence>
<dbReference type="PROSITE" id="PS51864">
    <property type="entry name" value="ASTACIN"/>
    <property type="match status" value="1"/>
</dbReference>
<keyword evidence="2 10" id="KW-0479">Metal-binding</keyword>
<evidence type="ECO:0000256" key="7">
    <source>
        <dbReference type="ARBA" id="ARBA00023145"/>
    </source>
</evidence>
<evidence type="ECO:0000256" key="1">
    <source>
        <dbReference type="ARBA" id="ARBA00022670"/>
    </source>
</evidence>
<comment type="caution">
    <text evidence="10">Lacks conserved residue(s) required for the propagation of feature annotation.</text>
</comment>
<dbReference type="InterPro" id="IPR034035">
    <property type="entry name" value="Astacin-like_dom"/>
</dbReference>
<proteinExistence type="predicted"/>
<dbReference type="GO" id="GO:0004222">
    <property type="term" value="F:metalloendopeptidase activity"/>
    <property type="evidence" value="ECO:0007669"/>
    <property type="project" value="UniProtKB-UniRule"/>
</dbReference>
<organism evidence="14 15">
    <name type="scientific">Gryllus longicercus</name>
    <dbReference type="NCBI Taxonomy" id="2509291"/>
    <lineage>
        <taxon>Eukaryota</taxon>
        <taxon>Metazoa</taxon>
        <taxon>Ecdysozoa</taxon>
        <taxon>Arthropoda</taxon>
        <taxon>Hexapoda</taxon>
        <taxon>Insecta</taxon>
        <taxon>Pterygota</taxon>
        <taxon>Neoptera</taxon>
        <taxon>Polyneoptera</taxon>
        <taxon>Orthoptera</taxon>
        <taxon>Ensifera</taxon>
        <taxon>Gryllidea</taxon>
        <taxon>Grylloidea</taxon>
        <taxon>Gryllidae</taxon>
        <taxon>Gryllinae</taxon>
        <taxon>Gryllus</taxon>
    </lineage>
</organism>
<evidence type="ECO:0000256" key="2">
    <source>
        <dbReference type="ARBA" id="ARBA00022723"/>
    </source>
</evidence>
<feature type="transmembrane region" description="Helical" evidence="12">
    <location>
        <begin position="6"/>
        <end position="23"/>
    </location>
</feature>
<dbReference type="PRINTS" id="PR00480">
    <property type="entry name" value="ASTACIN"/>
</dbReference>
<dbReference type="GO" id="GO:0006508">
    <property type="term" value="P:proteolysis"/>
    <property type="evidence" value="ECO:0007669"/>
    <property type="project" value="UniProtKB-KW"/>
</dbReference>
<keyword evidence="12" id="KW-0472">Membrane</keyword>
<dbReference type="Gene3D" id="3.40.390.10">
    <property type="entry name" value="Collagenase (Catalytic Domain)"/>
    <property type="match status" value="1"/>
</dbReference>
<dbReference type="AlphaFoldDB" id="A0AAN9ZG88"/>
<evidence type="ECO:0000313" key="14">
    <source>
        <dbReference type="EMBL" id="KAK7873117.1"/>
    </source>
</evidence>
<dbReference type="Pfam" id="PF01400">
    <property type="entry name" value="Astacin"/>
    <property type="match status" value="1"/>
</dbReference>
<keyword evidence="8" id="KW-1015">Disulfide bond</keyword>
<dbReference type="EC" id="3.4.24.-" evidence="11"/>
<evidence type="ECO:0000256" key="6">
    <source>
        <dbReference type="ARBA" id="ARBA00023049"/>
    </source>
</evidence>
<evidence type="ECO:0000256" key="3">
    <source>
        <dbReference type="ARBA" id="ARBA00022729"/>
    </source>
</evidence>
<evidence type="ECO:0000256" key="8">
    <source>
        <dbReference type="ARBA" id="ARBA00023157"/>
    </source>
</evidence>
<evidence type="ECO:0000256" key="4">
    <source>
        <dbReference type="ARBA" id="ARBA00022801"/>
    </source>
</evidence>
<dbReference type="InterPro" id="IPR001506">
    <property type="entry name" value="Peptidase_M12A"/>
</dbReference>
<comment type="cofactor">
    <cofactor evidence="10 11">
        <name>Zn(2+)</name>
        <dbReference type="ChEBI" id="CHEBI:29105"/>
    </cofactor>
    <text evidence="10 11">Binds 1 zinc ion per subunit.</text>
</comment>
<keyword evidence="15" id="KW-1185">Reference proteome</keyword>
<dbReference type="InterPro" id="IPR006026">
    <property type="entry name" value="Peptidase_Metallo"/>
</dbReference>
<name>A0AAN9ZG88_9ORTH</name>
<dbReference type="SMART" id="SM00235">
    <property type="entry name" value="ZnMc"/>
    <property type="match status" value="1"/>
</dbReference>
<dbReference type="PANTHER" id="PTHR10127:SF780">
    <property type="entry name" value="METALLOENDOPEPTIDASE"/>
    <property type="match status" value="1"/>
</dbReference>
<keyword evidence="12" id="KW-1133">Transmembrane helix</keyword>
<evidence type="ECO:0000256" key="10">
    <source>
        <dbReference type="PROSITE-ProRule" id="PRU01211"/>
    </source>
</evidence>
<dbReference type="PANTHER" id="PTHR10127">
    <property type="entry name" value="DISCOIDIN, CUB, EGF, LAMININ , AND ZINC METALLOPROTEASE DOMAIN CONTAINING"/>
    <property type="match status" value="1"/>
</dbReference>
<keyword evidence="12" id="KW-0812">Transmembrane</keyword>
<comment type="caution">
    <text evidence="14">The sequence shown here is derived from an EMBL/GenBank/DDBJ whole genome shotgun (WGS) entry which is preliminary data.</text>
</comment>
<keyword evidence="3" id="KW-0732">Signal</keyword>
<evidence type="ECO:0000256" key="12">
    <source>
        <dbReference type="SAM" id="Phobius"/>
    </source>
</evidence>
<evidence type="ECO:0000313" key="15">
    <source>
        <dbReference type="Proteomes" id="UP001378592"/>
    </source>
</evidence>
<dbReference type="EMBL" id="JAZDUA010000016">
    <property type="protein sequence ID" value="KAK7873117.1"/>
    <property type="molecule type" value="Genomic_DNA"/>
</dbReference>
<dbReference type="CDD" id="cd04280">
    <property type="entry name" value="ZnMc_astacin_like"/>
    <property type="match status" value="1"/>
</dbReference>
<feature type="binding site" evidence="10">
    <location>
        <position position="187"/>
    </location>
    <ligand>
        <name>Zn(2+)</name>
        <dbReference type="ChEBI" id="CHEBI:29105"/>
        <note>catalytic</note>
    </ligand>
</feature>
<gene>
    <name evidence="14" type="ORF">R5R35_006347</name>
</gene>
<evidence type="ECO:0000259" key="13">
    <source>
        <dbReference type="PROSITE" id="PS51864"/>
    </source>
</evidence>
<feature type="binding site" evidence="10">
    <location>
        <position position="181"/>
    </location>
    <ligand>
        <name>Zn(2+)</name>
        <dbReference type="ChEBI" id="CHEBI:29105"/>
        <note>catalytic</note>
    </ligand>
</feature>
<dbReference type="SUPFAM" id="SSF55486">
    <property type="entry name" value="Metalloproteases ('zincins'), catalytic domain"/>
    <property type="match status" value="1"/>
</dbReference>
<keyword evidence="7" id="KW-0865">Zymogen</keyword>
<dbReference type="Proteomes" id="UP001378592">
    <property type="component" value="Unassembled WGS sequence"/>
</dbReference>
<evidence type="ECO:0000256" key="9">
    <source>
        <dbReference type="ARBA" id="ARBA00023180"/>
    </source>
</evidence>
<dbReference type="FunFam" id="3.40.390.10:FF:000015">
    <property type="entry name" value="Meprin A subunit"/>
    <property type="match status" value="1"/>
</dbReference>
<keyword evidence="9" id="KW-0325">Glycoprotein</keyword>